<sequence length="117" mass="12759">MACTEHLEDLVESFIGVNNNVKVSRPLPSAMFCSGINGTIHIAAMLIFMILRIKSYTVIFHFKDYPSVGGKNVSFMGANPRAVNDEGKTALQLAPGSSIDDGELVILLTGKLFTERR</sequence>
<evidence type="ECO:0000313" key="2">
    <source>
        <dbReference type="EMBL" id="KAJ6970872.1"/>
    </source>
</evidence>
<proteinExistence type="predicted"/>
<evidence type="ECO:0000313" key="3">
    <source>
        <dbReference type="Proteomes" id="UP001164929"/>
    </source>
</evidence>
<dbReference type="AlphaFoldDB" id="A0AAD6LPD0"/>
<protein>
    <submittedName>
        <fullName evidence="2">Uncharacterized protein</fullName>
    </submittedName>
</protein>
<dbReference type="EMBL" id="JAQIZT010000015">
    <property type="protein sequence ID" value="KAJ6970872.1"/>
    <property type="molecule type" value="Genomic_DNA"/>
</dbReference>
<keyword evidence="3" id="KW-1185">Reference proteome</keyword>
<accession>A0AAD6LPD0</accession>
<feature type="transmembrane region" description="Helical" evidence="1">
    <location>
        <begin position="29"/>
        <end position="51"/>
    </location>
</feature>
<keyword evidence="1" id="KW-1133">Transmembrane helix</keyword>
<keyword evidence="1" id="KW-0812">Transmembrane</keyword>
<name>A0AAD6LPD0_9ROSI</name>
<dbReference type="Proteomes" id="UP001164929">
    <property type="component" value="Chromosome 15"/>
</dbReference>
<organism evidence="2 3">
    <name type="scientific">Populus alba x Populus x berolinensis</name>
    <dbReference type="NCBI Taxonomy" id="444605"/>
    <lineage>
        <taxon>Eukaryota</taxon>
        <taxon>Viridiplantae</taxon>
        <taxon>Streptophyta</taxon>
        <taxon>Embryophyta</taxon>
        <taxon>Tracheophyta</taxon>
        <taxon>Spermatophyta</taxon>
        <taxon>Magnoliopsida</taxon>
        <taxon>eudicotyledons</taxon>
        <taxon>Gunneridae</taxon>
        <taxon>Pentapetalae</taxon>
        <taxon>rosids</taxon>
        <taxon>fabids</taxon>
        <taxon>Malpighiales</taxon>
        <taxon>Salicaceae</taxon>
        <taxon>Saliceae</taxon>
        <taxon>Populus</taxon>
    </lineage>
</organism>
<reference evidence="2" key="1">
    <citation type="journal article" date="2023" name="Mol. Ecol. Resour.">
        <title>Chromosome-level genome assembly of a triploid poplar Populus alba 'Berolinensis'.</title>
        <authorList>
            <person name="Chen S."/>
            <person name="Yu Y."/>
            <person name="Wang X."/>
            <person name="Wang S."/>
            <person name="Zhang T."/>
            <person name="Zhou Y."/>
            <person name="He R."/>
            <person name="Meng N."/>
            <person name="Wang Y."/>
            <person name="Liu W."/>
            <person name="Liu Z."/>
            <person name="Liu J."/>
            <person name="Guo Q."/>
            <person name="Huang H."/>
            <person name="Sederoff R.R."/>
            <person name="Wang G."/>
            <person name="Qu G."/>
            <person name="Chen S."/>
        </authorList>
    </citation>
    <scope>NUCLEOTIDE SEQUENCE</scope>
    <source>
        <strain evidence="2">SC-2020</strain>
    </source>
</reference>
<evidence type="ECO:0000256" key="1">
    <source>
        <dbReference type="SAM" id="Phobius"/>
    </source>
</evidence>
<comment type="caution">
    <text evidence="2">The sequence shown here is derived from an EMBL/GenBank/DDBJ whole genome shotgun (WGS) entry which is preliminary data.</text>
</comment>
<keyword evidence="1" id="KW-0472">Membrane</keyword>
<gene>
    <name evidence="2" type="ORF">NC653_035215</name>
</gene>